<evidence type="ECO:0000313" key="1">
    <source>
        <dbReference type="EMBL" id="CDL94329.1"/>
    </source>
</evidence>
<protein>
    <submittedName>
        <fullName evidence="1">Uncharacterized protein</fullName>
    </submittedName>
</protein>
<organism evidence="1">
    <name type="scientific">Haemonchus contortus</name>
    <name type="common">Barber pole worm</name>
    <dbReference type="NCBI Taxonomy" id="6289"/>
    <lineage>
        <taxon>Eukaryota</taxon>
        <taxon>Metazoa</taxon>
        <taxon>Ecdysozoa</taxon>
        <taxon>Nematoda</taxon>
        <taxon>Chromadorea</taxon>
        <taxon>Rhabditida</taxon>
        <taxon>Rhabditina</taxon>
        <taxon>Rhabditomorpha</taxon>
        <taxon>Strongyloidea</taxon>
        <taxon>Trichostrongylidae</taxon>
        <taxon>Haemonchus</taxon>
    </lineage>
</organism>
<accession>W6NE65</accession>
<dbReference type="EMBL" id="CAVP010058275">
    <property type="protein sequence ID" value="CDL94329.1"/>
    <property type="molecule type" value="Genomic_DNA"/>
</dbReference>
<reference evidence="1" key="2">
    <citation type="submission" date="2013-05" db="EMBL/GenBank/DDBJ databases">
        <title>The genome and transcriptome of Haemonchus contortus: a key model parasite for drug and vaccine discovery.</title>
        <authorList>
            <person name="Laing R."/>
            <person name="Kikuchi T."/>
            <person name="Martinelli A."/>
            <person name="Tsai I.J."/>
            <person name="Beech R.N."/>
            <person name="Redman E."/>
            <person name="Holroyd N."/>
            <person name="Bartley D.J."/>
            <person name="Beasley H."/>
            <person name="Britton C."/>
            <person name="Curran D."/>
            <person name="Devaney E."/>
            <person name="Gilabert A."/>
            <person name="Jackson F."/>
            <person name="Hunt M."/>
            <person name="Johnston S."/>
            <person name="Kryukov I."/>
            <person name="Li K."/>
            <person name="Morrison A.A."/>
            <person name="Reid A.J."/>
            <person name="Sargison N."/>
            <person name="Saunders G."/>
            <person name="Wasmuth J.D."/>
            <person name="Wolstenholme A."/>
            <person name="Berriman M."/>
            <person name="Gilleard J.S."/>
            <person name="Cotton J.A."/>
        </authorList>
    </citation>
    <scope>NUCLEOTIDE SEQUENCE [LARGE SCALE GENOMIC DNA]</scope>
    <source>
        <strain evidence="1">ISE/inbred ISE</strain>
    </source>
</reference>
<dbReference type="AlphaFoldDB" id="W6NE65"/>
<proteinExistence type="predicted"/>
<gene>
    <name evidence="1" type="ORF">HCOI_00834800</name>
</gene>
<sequence>MDPRRVPAAVGMAETPARSAGCANVTIQLGKTEYTQFIHFIESQYTSILTVLSLDGMMVAPTIFLVSGVCVLVTNPTASPNVKDQWLTSSQPVMELANEALLDSPRCF</sequence>
<reference evidence="1" key="1">
    <citation type="submission" date="2013-03" db="EMBL/GenBank/DDBJ databases">
        <authorList>
            <person name="Aslett M."/>
        </authorList>
    </citation>
    <scope>NUCLEOTIDE SEQUENCE [LARGE SCALE GENOMIC DNA]</scope>
    <source>
        <strain evidence="1">ISE/inbred ISE</strain>
    </source>
</reference>
<name>W6NE65_HAECO</name>
<comment type="caution">
    <text evidence="1">The sequence shown here is derived from an EMBL/GenBank/DDBJ whole genome shotgun (WGS) entry which is preliminary data.</text>
</comment>